<evidence type="ECO:0000313" key="5">
    <source>
        <dbReference type="EMBL" id="CAG2066017.1"/>
    </source>
</evidence>
<evidence type="ECO:0000259" key="4">
    <source>
        <dbReference type="SMART" id="SM00809"/>
    </source>
</evidence>
<sequence>MKSRRERAQCPRPTTKTNLCPRHSANVSSTDLLGLSTPPSSQPTAPAAGGTLLDMFGDVYPTGSPNNVNNLPPAASSTYNSKKFVCKNNGVLFENDLIQIGVKSEFRQNLGRLGLFYGNKTSFALQNFAPTISCPDSLVSKLNVQVKPVEPVLEAGAQIQQMINVECVEDFTGT</sequence>
<evidence type="ECO:0000256" key="1">
    <source>
        <dbReference type="ARBA" id="ARBA00022448"/>
    </source>
</evidence>
<dbReference type="InterPro" id="IPR013041">
    <property type="entry name" value="Clathrin_app_Ig-like_sf"/>
</dbReference>
<gene>
    <name evidence="5" type="ORF">TPAB3V08_LOCUS12960</name>
</gene>
<evidence type="ECO:0000313" key="6">
    <source>
        <dbReference type="Proteomes" id="UP001153148"/>
    </source>
</evidence>
<evidence type="ECO:0000256" key="2">
    <source>
        <dbReference type="ARBA" id="ARBA00022927"/>
    </source>
</evidence>
<keyword evidence="1" id="KW-0813">Transport</keyword>
<organism evidence="5 6">
    <name type="scientific">Timema podura</name>
    <name type="common">Walking stick</name>
    <dbReference type="NCBI Taxonomy" id="61482"/>
    <lineage>
        <taxon>Eukaryota</taxon>
        <taxon>Metazoa</taxon>
        <taxon>Ecdysozoa</taxon>
        <taxon>Arthropoda</taxon>
        <taxon>Hexapoda</taxon>
        <taxon>Insecta</taxon>
        <taxon>Pterygota</taxon>
        <taxon>Neoptera</taxon>
        <taxon>Polyneoptera</taxon>
        <taxon>Phasmatodea</taxon>
        <taxon>Timematodea</taxon>
        <taxon>Timematoidea</taxon>
        <taxon>Timematidae</taxon>
        <taxon>Timema</taxon>
    </lineage>
</organism>
<name>A0ABN7PFV8_TIMPD</name>
<keyword evidence="2" id="KW-0653">Protein transport</keyword>
<keyword evidence="6" id="KW-1185">Reference proteome</keyword>
<accession>A0ABN7PFV8</accession>
<feature type="region of interest" description="Disordered" evidence="3">
    <location>
        <begin position="1"/>
        <end position="25"/>
    </location>
</feature>
<dbReference type="Gene3D" id="2.60.40.1230">
    <property type="match status" value="1"/>
</dbReference>
<dbReference type="SMART" id="SM00809">
    <property type="entry name" value="Alpha_adaptinC2"/>
    <property type="match status" value="1"/>
</dbReference>
<evidence type="ECO:0000256" key="3">
    <source>
        <dbReference type="SAM" id="MobiDB-lite"/>
    </source>
</evidence>
<dbReference type="Pfam" id="PF02883">
    <property type="entry name" value="Alpha_adaptinC2"/>
    <property type="match status" value="1"/>
</dbReference>
<proteinExistence type="predicted"/>
<dbReference type="SUPFAM" id="SSF49348">
    <property type="entry name" value="Clathrin adaptor appendage domain"/>
    <property type="match status" value="1"/>
</dbReference>
<comment type="caution">
    <text evidence="5">The sequence shown here is derived from an EMBL/GenBank/DDBJ whole genome shotgun (WGS) entry which is preliminary data.</text>
</comment>
<reference evidence="5" key="1">
    <citation type="submission" date="2021-03" db="EMBL/GenBank/DDBJ databases">
        <authorList>
            <person name="Tran Van P."/>
        </authorList>
    </citation>
    <scope>NUCLEOTIDE SEQUENCE</scope>
</reference>
<dbReference type="Proteomes" id="UP001153148">
    <property type="component" value="Unassembled WGS sequence"/>
</dbReference>
<feature type="non-terminal residue" evidence="5">
    <location>
        <position position="174"/>
    </location>
</feature>
<dbReference type="EMBL" id="CAJPIN010049410">
    <property type="protein sequence ID" value="CAG2066017.1"/>
    <property type="molecule type" value="Genomic_DNA"/>
</dbReference>
<protein>
    <recommendedName>
        <fullName evidence="4">Clathrin adaptor alpha/beta/gamma-adaptin appendage Ig-like subdomain domain-containing protein</fullName>
    </recommendedName>
</protein>
<dbReference type="InterPro" id="IPR008152">
    <property type="entry name" value="Clathrin_a/b/g-adaptin_app_Ig"/>
</dbReference>
<feature type="domain" description="Clathrin adaptor alpha/beta/gamma-adaptin appendage Ig-like subdomain" evidence="4">
    <location>
        <begin position="82"/>
        <end position="172"/>
    </location>
</feature>